<dbReference type="EMBL" id="JBHLTG010000008">
    <property type="protein sequence ID" value="MFC0681473.1"/>
    <property type="molecule type" value="Genomic_DNA"/>
</dbReference>
<keyword evidence="2" id="KW-1185">Reference proteome</keyword>
<comment type="caution">
    <text evidence="1">The sequence shown here is derived from an EMBL/GenBank/DDBJ whole genome shotgun (WGS) entry which is preliminary data.</text>
</comment>
<dbReference type="Proteomes" id="UP001589896">
    <property type="component" value="Unassembled WGS sequence"/>
</dbReference>
<dbReference type="RefSeq" id="WP_386674153.1">
    <property type="nucleotide sequence ID" value="NZ_JBHLTG010000008.1"/>
</dbReference>
<name>A0ABV6S002_9GAMM</name>
<protein>
    <submittedName>
        <fullName evidence="1">Uncharacterized protein</fullName>
    </submittedName>
</protein>
<organism evidence="1 2">
    <name type="scientific">Lysobacter korlensis</name>
    <dbReference type="NCBI Taxonomy" id="553636"/>
    <lineage>
        <taxon>Bacteria</taxon>
        <taxon>Pseudomonadati</taxon>
        <taxon>Pseudomonadota</taxon>
        <taxon>Gammaproteobacteria</taxon>
        <taxon>Lysobacterales</taxon>
        <taxon>Lysobacteraceae</taxon>
        <taxon>Lysobacter</taxon>
    </lineage>
</organism>
<accession>A0ABV6S002</accession>
<gene>
    <name evidence="1" type="ORF">ACFFGH_26895</name>
</gene>
<evidence type="ECO:0000313" key="2">
    <source>
        <dbReference type="Proteomes" id="UP001589896"/>
    </source>
</evidence>
<proteinExistence type="predicted"/>
<evidence type="ECO:0000313" key="1">
    <source>
        <dbReference type="EMBL" id="MFC0681473.1"/>
    </source>
</evidence>
<reference evidence="1 2" key="1">
    <citation type="submission" date="2024-09" db="EMBL/GenBank/DDBJ databases">
        <authorList>
            <person name="Sun Q."/>
            <person name="Mori K."/>
        </authorList>
    </citation>
    <scope>NUCLEOTIDE SEQUENCE [LARGE SCALE GENOMIC DNA]</scope>
    <source>
        <strain evidence="1 2">KCTC 23076</strain>
    </source>
</reference>
<sequence length="132" mass="15188">MEQERVTEPKPGEVILRVSLRPGWQQWIPEPLYSDEVTNRMAKYARLALQQFKNADHVVVTVVDEHGEVRELLQARTDSEQLGPVVPMAEYILLRMQYEAMAQRVLELELVLDSLGVKEHRIAPRTTTQGPE</sequence>